<evidence type="ECO:0000256" key="1">
    <source>
        <dbReference type="ARBA" id="ARBA00004141"/>
    </source>
</evidence>
<dbReference type="Gene3D" id="1.20.1530.20">
    <property type="match status" value="1"/>
</dbReference>
<feature type="domain" description="Cation/H+ exchanger transmembrane" evidence="8">
    <location>
        <begin position="30"/>
        <end position="417"/>
    </location>
</feature>
<feature type="transmembrane region" description="Helical" evidence="7">
    <location>
        <begin position="147"/>
        <end position="171"/>
    </location>
</feature>
<keyword evidence="3 7" id="KW-0812">Transmembrane</keyword>
<keyword evidence="5" id="KW-0406">Ion transport</keyword>
<comment type="caution">
    <text evidence="9">The sequence shown here is derived from an EMBL/GenBank/DDBJ whole genome shotgun (WGS) entry which is preliminary data.</text>
</comment>
<name>A0ABW5FZI3_9PSEU</name>
<accession>A0ABW5FZI3</accession>
<feature type="transmembrane region" description="Helical" evidence="7">
    <location>
        <begin position="114"/>
        <end position="135"/>
    </location>
</feature>
<dbReference type="InterPro" id="IPR038770">
    <property type="entry name" value="Na+/solute_symporter_sf"/>
</dbReference>
<organism evidence="9 10">
    <name type="scientific">Amycolatopsis pigmentata</name>
    <dbReference type="NCBI Taxonomy" id="450801"/>
    <lineage>
        <taxon>Bacteria</taxon>
        <taxon>Bacillati</taxon>
        <taxon>Actinomycetota</taxon>
        <taxon>Actinomycetes</taxon>
        <taxon>Pseudonocardiales</taxon>
        <taxon>Pseudonocardiaceae</taxon>
        <taxon>Amycolatopsis</taxon>
    </lineage>
</organism>
<evidence type="ECO:0000256" key="4">
    <source>
        <dbReference type="ARBA" id="ARBA00022989"/>
    </source>
</evidence>
<feature type="transmembrane region" description="Helical" evidence="7">
    <location>
        <begin position="249"/>
        <end position="266"/>
    </location>
</feature>
<evidence type="ECO:0000259" key="8">
    <source>
        <dbReference type="Pfam" id="PF00999"/>
    </source>
</evidence>
<sequence length="445" mass="46103">MLHSHAAPIAPIAAHSLLIFLLQVGLLLLFAVVLGRLAGRFGMPSVVGELFVGVILGPSLLAWVAPGPHGWLFPATAEQYHLLDAVGQIGVVLLVGLTGMHMDMRLVRRRGVTAAGVSIGGLLLPLGLGIGAGYVVPKVLVPDGTDITVFALFLGVALCVSAIPVIAKTLMDMKLLHRNVGQLTLTAGMVDDAFGWLMLSVVSAMAVNAVSAGTALASLAYLIAIIVFALTLGRPLVRGVLRVAARSDVPGLTVAVAAVLILLASAGTQALGLEAVFGAFVCGILIGSAGKVDPAKLAPLRTVVLSVFAPIFFATAGLRMDLTALVRPEVLLAGLAVLFLAIAGKFVGAYTGARLSGLNRWEGLALGAGLNARGVIQIVVAMVGLRLGILSVEIYTIVILTSIVTSLMAPPILRFAMSKLEQTAEEQVRETEHRAWTDTTTSGSH</sequence>
<protein>
    <submittedName>
        <fullName evidence="9">Cation:proton antiporter</fullName>
    </submittedName>
</protein>
<dbReference type="Pfam" id="PF00999">
    <property type="entry name" value="Na_H_Exchanger"/>
    <property type="match status" value="1"/>
</dbReference>
<evidence type="ECO:0000256" key="6">
    <source>
        <dbReference type="ARBA" id="ARBA00023136"/>
    </source>
</evidence>
<keyword evidence="2" id="KW-0813">Transport</keyword>
<evidence type="ECO:0000313" key="10">
    <source>
        <dbReference type="Proteomes" id="UP001597417"/>
    </source>
</evidence>
<feature type="transmembrane region" description="Helical" evidence="7">
    <location>
        <begin position="183"/>
        <end position="207"/>
    </location>
</feature>
<dbReference type="InterPro" id="IPR006153">
    <property type="entry name" value="Cation/H_exchanger_TM"/>
</dbReference>
<feature type="transmembrane region" description="Helical" evidence="7">
    <location>
        <begin position="364"/>
        <end position="388"/>
    </location>
</feature>
<dbReference type="InterPro" id="IPR050794">
    <property type="entry name" value="CPA2_transporter"/>
</dbReference>
<feature type="transmembrane region" description="Helical" evidence="7">
    <location>
        <begin position="85"/>
        <end position="102"/>
    </location>
</feature>
<proteinExistence type="predicted"/>
<feature type="transmembrane region" description="Helical" evidence="7">
    <location>
        <begin position="46"/>
        <end position="65"/>
    </location>
</feature>
<feature type="transmembrane region" description="Helical" evidence="7">
    <location>
        <begin position="12"/>
        <end position="34"/>
    </location>
</feature>
<dbReference type="EMBL" id="JBHUKR010000017">
    <property type="protein sequence ID" value="MFD2420193.1"/>
    <property type="molecule type" value="Genomic_DNA"/>
</dbReference>
<evidence type="ECO:0000256" key="7">
    <source>
        <dbReference type="SAM" id="Phobius"/>
    </source>
</evidence>
<reference evidence="10" key="1">
    <citation type="journal article" date="2019" name="Int. J. Syst. Evol. Microbiol.">
        <title>The Global Catalogue of Microorganisms (GCM) 10K type strain sequencing project: providing services to taxonomists for standard genome sequencing and annotation.</title>
        <authorList>
            <consortium name="The Broad Institute Genomics Platform"/>
            <consortium name="The Broad Institute Genome Sequencing Center for Infectious Disease"/>
            <person name="Wu L."/>
            <person name="Ma J."/>
        </authorList>
    </citation>
    <scope>NUCLEOTIDE SEQUENCE [LARGE SCALE GENOMIC DNA]</scope>
    <source>
        <strain evidence="10">CGMCC 4.7645</strain>
    </source>
</reference>
<keyword evidence="10" id="KW-1185">Reference proteome</keyword>
<dbReference type="PANTHER" id="PTHR32468">
    <property type="entry name" value="CATION/H + ANTIPORTER"/>
    <property type="match status" value="1"/>
</dbReference>
<gene>
    <name evidence="9" type="ORF">ACFSXZ_28070</name>
</gene>
<feature type="transmembrane region" description="Helical" evidence="7">
    <location>
        <begin position="219"/>
        <end position="237"/>
    </location>
</feature>
<dbReference type="Proteomes" id="UP001597417">
    <property type="component" value="Unassembled WGS sequence"/>
</dbReference>
<feature type="transmembrane region" description="Helical" evidence="7">
    <location>
        <begin position="330"/>
        <end position="352"/>
    </location>
</feature>
<dbReference type="PANTHER" id="PTHR32468:SF0">
    <property type="entry name" value="K(+)_H(+) ANTIPORTER 1"/>
    <property type="match status" value="1"/>
</dbReference>
<evidence type="ECO:0000256" key="3">
    <source>
        <dbReference type="ARBA" id="ARBA00022692"/>
    </source>
</evidence>
<evidence type="ECO:0000256" key="2">
    <source>
        <dbReference type="ARBA" id="ARBA00022448"/>
    </source>
</evidence>
<feature type="transmembrane region" description="Helical" evidence="7">
    <location>
        <begin position="394"/>
        <end position="413"/>
    </location>
</feature>
<evidence type="ECO:0000313" key="9">
    <source>
        <dbReference type="EMBL" id="MFD2420193.1"/>
    </source>
</evidence>
<keyword evidence="4 7" id="KW-1133">Transmembrane helix</keyword>
<feature type="transmembrane region" description="Helical" evidence="7">
    <location>
        <begin position="302"/>
        <end position="318"/>
    </location>
</feature>
<dbReference type="RefSeq" id="WP_378268221.1">
    <property type="nucleotide sequence ID" value="NZ_JBHUKR010000017.1"/>
</dbReference>
<comment type="subcellular location">
    <subcellularLocation>
        <location evidence="1">Membrane</location>
        <topology evidence="1">Multi-pass membrane protein</topology>
    </subcellularLocation>
</comment>
<keyword evidence="6 7" id="KW-0472">Membrane</keyword>
<evidence type="ECO:0000256" key="5">
    <source>
        <dbReference type="ARBA" id="ARBA00023065"/>
    </source>
</evidence>